<accession>A0A2A9HAK2</accession>
<dbReference type="AlphaFoldDB" id="A0A2A9HAK2"/>
<dbReference type="EMBL" id="PDJQ01000001">
    <property type="protein sequence ID" value="PFG72964.1"/>
    <property type="molecule type" value="Genomic_DNA"/>
</dbReference>
<dbReference type="Pfam" id="PF12900">
    <property type="entry name" value="Pyridox_ox_2"/>
    <property type="match status" value="1"/>
</dbReference>
<dbReference type="InterPro" id="IPR012349">
    <property type="entry name" value="Split_barrel_FMN-bd"/>
</dbReference>
<reference evidence="1 2" key="1">
    <citation type="submission" date="2017-09" db="EMBL/GenBank/DDBJ databases">
        <title>Sequencing the genomes of two abundant thermophiles in Great Basin hot springs: Thermocrinis jamiesonii and novel Chloroflexi Thermoflexus hugenholtzii.</title>
        <authorList>
            <person name="Hedlund B."/>
        </authorList>
    </citation>
    <scope>NUCLEOTIDE SEQUENCE [LARGE SCALE GENOMIC DNA]</scope>
    <source>
        <strain evidence="1 2">G233</strain>
    </source>
</reference>
<gene>
    <name evidence="1" type="ORF">A9A59_0157</name>
</gene>
<dbReference type="Proteomes" id="UP000223071">
    <property type="component" value="Unassembled WGS sequence"/>
</dbReference>
<proteinExistence type="predicted"/>
<keyword evidence="2" id="KW-1185">Reference proteome</keyword>
<evidence type="ECO:0000313" key="1">
    <source>
        <dbReference type="EMBL" id="PFG72964.1"/>
    </source>
</evidence>
<name>A0A2A9HAK2_TEPT2</name>
<comment type="caution">
    <text evidence="1">The sequence shown here is derived from an EMBL/GenBank/DDBJ whole genome shotgun (WGS) entry which is preliminary data.</text>
</comment>
<dbReference type="RefSeq" id="WP_098502455.1">
    <property type="nucleotide sequence ID" value="NZ_PDJQ01000001.1"/>
</dbReference>
<dbReference type="SUPFAM" id="SSF50475">
    <property type="entry name" value="FMN-binding split barrel"/>
    <property type="match status" value="1"/>
</dbReference>
<dbReference type="Gene3D" id="2.30.110.10">
    <property type="entry name" value="Electron Transport, Fmn-binding Protein, Chain A"/>
    <property type="match status" value="1"/>
</dbReference>
<dbReference type="InterPro" id="IPR024747">
    <property type="entry name" value="Pyridox_Oxase-rel"/>
</dbReference>
<protein>
    <submittedName>
        <fullName evidence="1">Nitroimidazol reductase NimA-like FMN-containing flavoprotein (Pyridoxamine 5'-phosphate oxidase superfamily)</fullName>
    </submittedName>
</protein>
<sequence>MGTRALTPDEVVLVLEKERVIRVAFFGQDGHFLVPMFYAWRDGAFCGLTTPGRKVEMARANDRVAFQVDSTATTGPWEWASVSGHGRWVEVPDPLEFGEFAGLFYRRLADAPAWALAALEARFGERGVVGWRLEPEELSGRAHGPDEPDE</sequence>
<organism evidence="1 2">
    <name type="scientific">Tepidiforma thermophila (strain KCTC 52669 / CGMCC 1.13589 / G233)</name>
    <dbReference type="NCBI Taxonomy" id="2761530"/>
    <lineage>
        <taxon>Bacteria</taxon>
        <taxon>Bacillati</taxon>
        <taxon>Chloroflexota</taxon>
        <taxon>Tepidiformia</taxon>
        <taxon>Tepidiformales</taxon>
        <taxon>Tepidiformaceae</taxon>
        <taxon>Tepidiforma</taxon>
    </lineage>
</organism>
<evidence type="ECO:0000313" key="2">
    <source>
        <dbReference type="Proteomes" id="UP000223071"/>
    </source>
</evidence>